<reference evidence="2" key="1">
    <citation type="submission" date="2020-06" db="EMBL/GenBank/DDBJ databases">
        <authorList>
            <person name="Li T."/>
            <person name="Hu X."/>
            <person name="Zhang T."/>
            <person name="Song X."/>
            <person name="Zhang H."/>
            <person name="Dai N."/>
            <person name="Sheng W."/>
            <person name="Hou X."/>
            <person name="Wei L."/>
        </authorList>
    </citation>
    <scope>NUCLEOTIDE SEQUENCE</scope>
    <source>
        <strain evidence="2">G02</strain>
        <tissue evidence="2">Leaf</tissue>
    </source>
</reference>
<reference evidence="2" key="2">
    <citation type="journal article" date="2024" name="Plant">
        <title>Genomic evolution and insights into agronomic trait innovations of Sesamum species.</title>
        <authorList>
            <person name="Miao H."/>
            <person name="Wang L."/>
            <person name="Qu L."/>
            <person name="Liu H."/>
            <person name="Sun Y."/>
            <person name="Le M."/>
            <person name="Wang Q."/>
            <person name="Wei S."/>
            <person name="Zheng Y."/>
            <person name="Lin W."/>
            <person name="Duan Y."/>
            <person name="Cao H."/>
            <person name="Xiong S."/>
            <person name="Wang X."/>
            <person name="Wei L."/>
            <person name="Li C."/>
            <person name="Ma Q."/>
            <person name="Ju M."/>
            <person name="Zhao R."/>
            <person name="Li G."/>
            <person name="Mu C."/>
            <person name="Tian Q."/>
            <person name="Mei H."/>
            <person name="Zhang T."/>
            <person name="Gao T."/>
            <person name="Zhang H."/>
        </authorList>
    </citation>
    <scope>NUCLEOTIDE SEQUENCE</scope>
    <source>
        <strain evidence="2">G02</strain>
    </source>
</reference>
<evidence type="ECO:0000313" key="2">
    <source>
        <dbReference type="EMBL" id="KAL0286795.1"/>
    </source>
</evidence>
<evidence type="ECO:0000259" key="1">
    <source>
        <dbReference type="Pfam" id="PF07727"/>
    </source>
</evidence>
<comment type="caution">
    <text evidence="2">The sequence shown here is derived from an EMBL/GenBank/DDBJ whole genome shotgun (WGS) entry which is preliminary data.</text>
</comment>
<gene>
    <name evidence="2" type="ORF">Sradi_7139100</name>
</gene>
<accession>A0AAW2IZG3</accession>
<dbReference type="EMBL" id="JACGWJ010000923">
    <property type="protein sequence ID" value="KAL0286795.1"/>
    <property type="molecule type" value="Genomic_DNA"/>
</dbReference>
<organism evidence="2">
    <name type="scientific">Sesamum radiatum</name>
    <name type="common">Black benniseed</name>
    <dbReference type="NCBI Taxonomy" id="300843"/>
    <lineage>
        <taxon>Eukaryota</taxon>
        <taxon>Viridiplantae</taxon>
        <taxon>Streptophyta</taxon>
        <taxon>Embryophyta</taxon>
        <taxon>Tracheophyta</taxon>
        <taxon>Spermatophyta</taxon>
        <taxon>Magnoliopsida</taxon>
        <taxon>eudicotyledons</taxon>
        <taxon>Gunneridae</taxon>
        <taxon>Pentapetalae</taxon>
        <taxon>asterids</taxon>
        <taxon>lamiids</taxon>
        <taxon>Lamiales</taxon>
        <taxon>Pedaliaceae</taxon>
        <taxon>Sesamum</taxon>
    </lineage>
</organism>
<dbReference type="InterPro" id="IPR013103">
    <property type="entry name" value="RVT_2"/>
</dbReference>
<sequence length="88" mass="9644">WISGFGVLVYVDDVLISEPTEDLISLVKVYLDNLFTIKDLGCGRYFLGLQIARSELGTSLTQRNIPWVFITDCGLLQAKSAATPLPGP</sequence>
<dbReference type="Pfam" id="PF07727">
    <property type="entry name" value="RVT_2"/>
    <property type="match status" value="1"/>
</dbReference>
<protein>
    <recommendedName>
        <fullName evidence="1">Reverse transcriptase Ty1/copia-type domain-containing protein</fullName>
    </recommendedName>
</protein>
<feature type="non-terminal residue" evidence="2">
    <location>
        <position position="1"/>
    </location>
</feature>
<feature type="domain" description="Reverse transcriptase Ty1/copia-type" evidence="1">
    <location>
        <begin position="7"/>
        <end position="85"/>
    </location>
</feature>
<name>A0AAW2IZG3_SESRA</name>
<dbReference type="AlphaFoldDB" id="A0AAW2IZG3"/>
<proteinExistence type="predicted"/>